<evidence type="ECO:0000256" key="2">
    <source>
        <dbReference type="SAM" id="Phobius"/>
    </source>
</evidence>
<reference evidence="3 4" key="1">
    <citation type="submission" date="2016-03" db="EMBL/GenBank/DDBJ databases">
        <title>Cyphomyrmex costatus WGS genome.</title>
        <authorList>
            <person name="Nygaard S."/>
            <person name="Hu H."/>
            <person name="Boomsma J."/>
            <person name="Zhang G."/>
        </authorList>
    </citation>
    <scope>NUCLEOTIDE SEQUENCE [LARGE SCALE GENOMIC DNA]</scope>
    <source>
        <strain evidence="3">MS0001</strain>
        <tissue evidence="3">Whole body</tissue>
    </source>
</reference>
<feature type="transmembrane region" description="Helical" evidence="2">
    <location>
        <begin position="150"/>
        <end position="173"/>
    </location>
</feature>
<gene>
    <name evidence="3" type="ORF">ALC62_14162</name>
</gene>
<feature type="compositionally biased region" description="Basic and acidic residues" evidence="1">
    <location>
        <begin position="1"/>
        <end position="11"/>
    </location>
</feature>
<dbReference type="EMBL" id="KQ978317">
    <property type="protein sequence ID" value="KYM95251.1"/>
    <property type="molecule type" value="Genomic_DNA"/>
</dbReference>
<keyword evidence="2" id="KW-0812">Transmembrane</keyword>
<protein>
    <submittedName>
        <fullName evidence="3">Uncharacterized protein</fullName>
    </submittedName>
</protein>
<proteinExistence type="predicted"/>
<dbReference type="Proteomes" id="UP000078542">
    <property type="component" value="Unassembled WGS sequence"/>
</dbReference>
<keyword evidence="2" id="KW-1133">Transmembrane helix</keyword>
<keyword evidence="2" id="KW-0472">Membrane</keyword>
<evidence type="ECO:0000313" key="4">
    <source>
        <dbReference type="Proteomes" id="UP000078542"/>
    </source>
</evidence>
<name>A0A195C4Z8_9HYME</name>
<accession>A0A195C4Z8</accession>
<sequence length="217" mass="25339">MKYHVDDERRSHVTRRRPTPTLRRGVPTKRCKVEENYKMFPFFFKCVFITTIHKSVLKRTTRVQHNFPSSPVVNARSDKVLAEGSSRECPILNNALRFFKNYVIGHSYVCCGKFHLSTFAHIYGTLRSLFYQLRSQFARERVKKKKLAHILPWSAIPGYAYPMLIALSSLLGFPEICPASFSRLWKVIRYPSSRLRRADDRRLVASALRNARATIMR</sequence>
<evidence type="ECO:0000256" key="1">
    <source>
        <dbReference type="SAM" id="MobiDB-lite"/>
    </source>
</evidence>
<organism evidence="3 4">
    <name type="scientific">Cyphomyrmex costatus</name>
    <dbReference type="NCBI Taxonomy" id="456900"/>
    <lineage>
        <taxon>Eukaryota</taxon>
        <taxon>Metazoa</taxon>
        <taxon>Ecdysozoa</taxon>
        <taxon>Arthropoda</taxon>
        <taxon>Hexapoda</taxon>
        <taxon>Insecta</taxon>
        <taxon>Pterygota</taxon>
        <taxon>Neoptera</taxon>
        <taxon>Endopterygota</taxon>
        <taxon>Hymenoptera</taxon>
        <taxon>Apocrita</taxon>
        <taxon>Aculeata</taxon>
        <taxon>Formicoidea</taxon>
        <taxon>Formicidae</taxon>
        <taxon>Myrmicinae</taxon>
        <taxon>Cyphomyrmex</taxon>
    </lineage>
</organism>
<keyword evidence="4" id="KW-1185">Reference proteome</keyword>
<feature type="region of interest" description="Disordered" evidence="1">
    <location>
        <begin position="1"/>
        <end position="25"/>
    </location>
</feature>
<dbReference type="AlphaFoldDB" id="A0A195C4Z8"/>
<evidence type="ECO:0000313" key="3">
    <source>
        <dbReference type="EMBL" id="KYM95251.1"/>
    </source>
</evidence>